<evidence type="ECO:0000259" key="1">
    <source>
        <dbReference type="PROSITE" id="PS51819"/>
    </source>
</evidence>
<dbReference type="RefSeq" id="WP_142943668.1">
    <property type="nucleotide sequence ID" value="NZ_VIKR01000005.1"/>
</dbReference>
<protein>
    <submittedName>
        <fullName evidence="2">Glyoxalase</fullName>
    </submittedName>
</protein>
<dbReference type="InterPro" id="IPR029068">
    <property type="entry name" value="Glyas_Bleomycin-R_OHBP_Dase"/>
</dbReference>
<dbReference type="Proteomes" id="UP000317839">
    <property type="component" value="Unassembled WGS sequence"/>
</dbReference>
<dbReference type="OrthoDB" id="4725692at2"/>
<keyword evidence="3" id="KW-1185">Reference proteome</keyword>
<accession>A0A545T595</accession>
<dbReference type="PANTHER" id="PTHR36113:SF3">
    <property type="entry name" value="SLL5075 PROTEIN"/>
    <property type="match status" value="1"/>
</dbReference>
<dbReference type="InterPro" id="IPR051332">
    <property type="entry name" value="Fosfomycin_Res_Enzymes"/>
</dbReference>
<dbReference type="AlphaFoldDB" id="A0A545T595"/>
<evidence type="ECO:0000313" key="2">
    <source>
        <dbReference type="EMBL" id="TQV72338.1"/>
    </source>
</evidence>
<dbReference type="Gene3D" id="3.10.180.10">
    <property type="entry name" value="2,3-Dihydroxybiphenyl 1,2-Dioxygenase, domain 1"/>
    <property type="match status" value="1"/>
</dbReference>
<sequence>MKLDHLVILLTDLKANIDFYDALLPLIGFEKTRDNVFVNREGIYLDFRQADEPNHEYRRYAPGLNHLGFTCENKAALIQVKEKLTEAGFHSPEIQVFPDGEAIFFKDKEGMRVELAYYVDSNEN</sequence>
<reference evidence="2 3" key="1">
    <citation type="submission" date="2019-06" db="EMBL/GenBank/DDBJ databases">
        <title>Draft genome of Aliikangiella marina GYP-15.</title>
        <authorList>
            <person name="Wang G."/>
        </authorList>
    </citation>
    <scope>NUCLEOTIDE SEQUENCE [LARGE SCALE GENOMIC DNA]</scope>
    <source>
        <strain evidence="2 3">GYP-15</strain>
    </source>
</reference>
<gene>
    <name evidence="2" type="ORF">FLL45_19160</name>
</gene>
<dbReference type="PANTHER" id="PTHR36113">
    <property type="entry name" value="LYASE, PUTATIVE-RELATED-RELATED"/>
    <property type="match status" value="1"/>
</dbReference>
<dbReference type="InterPro" id="IPR037523">
    <property type="entry name" value="VOC_core"/>
</dbReference>
<dbReference type="EMBL" id="VIKR01000005">
    <property type="protein sequence ID" value="TQV72338.1"/>
    <property type="molecule type" value="Genomic_DNA"/>
</dbReference>
<dbReference type="InterPro" id="IPR004360">
    <property type="entry name" value="Glyas_Fos-R_dOase_dom"/>
</dbReference>
<dbReference type="Pfam" id="PF00903">
    <property type="entry name" value="Glyoxalase"/>
    <property type="match status" value="1"/>
</dbReference>
<proteinExistence type="predicted"/>
<comment type="caution">
    <text evidence="2">The sequence shown here is derived from an EMBL/GenBank/DDBJ whole genome shotgun (WGS) entry which is preliminary data.</text>
</comment>
<organism evidence="2 3">
    <name type="scientific">Aliikangiella marina</name>
    <dbReference type="NCBI Taxonomy" id="1712262"/>
    <lineage>
        <taxon>Bacteria</taxon>
        <taxon>Pseudomonadati</taxon>
        <taxon>Pseudomonadota</taxon>
        <taxon>Gammaproteobacteria</taxon>
        <taxon>Oceanospirillales</taxon>
        <taxon>Pleioneaceae</taxon>
        <taxon>Aliikangiella</taxon>
    </lineage>
</organism>
<dbReference type="SUPFAM" id="SSF54593">
    <property type="entry name" value="Glyoxalase/Bleomycin resistance protein/Dihydroxybiphenyl dioxygenase"/>
    <property type="match status" value="1"/>
</dbReference>
<evidence type="ECO:0000313" key="3">
    <source>
        <dbReference type="Proteomes" id="UP000317839"/>
    </source>
</evidence>
<dbReference type="PROSITE" id="PS51819">
    <property type="entry name" value="VOC"/>
    <property type="match status" value="1"/>
</dbReference>
<name>A0A545T595_9GAMM</name>
<feature type="domain" description="VOC" evidence="1">
    <location>
        <begin position="2"/>
        <end position="118"/>
    </location>
</feature>